<dbReference type="InterPro" id="IPR058677">
    <property type="entry name" value="ORF4_N"/>
</dbReference>
<feature type="coiled-coil region" evidence="1">
    <location>
        <begin position="145"/>
        <end position="172"/>
    </location>
</feature>
<evidence type="ECO:0000256" key="1">
    <source>
        <dbReference type="SAM" id="Coils"/>
    </source>
</evidence>
<organism evidence="3 4">
    <name type="scientific">Haloarcula rubripromontorii</name>
    <dbReference type="NCBI Taxonomy" id="1705562"/>
    <lineage>
        <taxon>Archaea</taxon>
        <taxon>Methanobacteriati</taxon>
        <taxon>Methanobacteriota</taxon>
        <taxon>Stenosarchaea group</taxon>
        <taxon>Halobacteria</taxon>
        <taxon>Halobacteriales</taxon>
        <taxon>Haloarculaceae</taxon>
        <taxon>Haloarcula</taxon>
    </lineage>
</organism>
<accession>A0A847TXM3</accession>
<proteinExistence type="predicted"/>
<reference evidence="3" key="1">
    <citation type="submission" date="2019-12" db="EMBL/GenBank/DDBJ databases">
        <title>The whole-genome sequencing of Haloarcula japonica strain pws8.</title>
        <authorList>
            <person name="Verma D.K."/>
            <person name="Gopal K."/>
            <person name="Prasad E.S."/>
        </authorList>
    </citation>
    <scope>NUCLEOTIDE SEQUENCE</scope>
    <source>
        <strain evidence="3">Pws8</strain>
    </source>
</reference>
<evidence type="ECO:0000313" key="3">
    <source>
        <dbReference type="EMBL" id="NLV05296.1"/>
    </source>
</evidence>
<evidence type="ECO:0000313" key="4">
    <source>
        <dbReference type="Proteomes" id="UP000610611"/>
    </source>
</evidence>
<evidence type="ECO:0000259" key="2">
    <source>
        <dbReference type="Pfam" id="PF26255"/>
    </source>
</evidence>
<dbReference type="Proteomes" id="UP000610611">
    <property type="component" value="Unassembled WGS sequence"/>
</dbReference>
<protein>
    <recommendedName>
        <fullName evidence="2">Envelope protein N-terminal domain-containing protein</fullName>
    </recommendedName>
</protein>
<dbReference type="EMBL" id="WOWB01000001">
    <property type="protein sequence ID" value="NLV05296.1"/>
    <property type="molecule type" value="Genomic_DNA"/>
</dbReference>
<feature type="domain" description="Envelope protein N-terminal" evidence="2">
    <location>
        <begin position="1"/>
        <end position="50"/>
    </location>
</feature>
<comment type="caution">
    <text evidence="3">The sequence shown here is derived from an EMBL/GenBank/DDBJ whole genome shotgun (WGS) entry which is preliminary data.</text>
</comment>
<dbReference type="AlphaFoldDB" id="A0A847TXM3"/>
<sequence>METLVAGTYDAYQSGEINNSDLVDPYVLASERSAGGDFQTWSAAQLTLLGQNTPDNMDSAGEFEITTSGQTYEGILTSPSNPSSGSFEANTTYDASTLSGSQMVITEDQIVEIEGSFTLGNITTSGGEKTQNATIQKIQYQTTNVTELKQQYEDLAYRRAQLEAREQALKNSGGGGFLGGESVNTTAAIVVVALVLALGIINN</sequence>
<gene>
    <name evidence="3" type="ORF">GOC83_04005</name>
</gene>
<keyword evidence="1" id="KW-0175">Coiled coil</keyword>
<dbReference type="Pfam" id="PF26255">
    <property type="entry name" value="Viral_env_HRPV"/>
    <property type="match status" value="1"/>
</dbReference>
<name>A0A847TXM3_9EURY</name>